<name>A0ABR9B8W0_9RHOO</name>
<accession>A0ABR9B8W0</accession>
<proteinExistence type="predicted"/>
<evidence type="ECO:0000313" key="1">
    <source>
        <dbReference type="EMBL" id="MBD8502770.1"/>
    </source>
</evidence>
<dbReference type="RefSeq" id="WP_187717529.1">
    <property type="nucleotide sequence ID" value="NZ_JACTAH010000001.1"/>
</dbReference>
<dbReference type="EMBL" id="JACYTO010000001">
    <property type="protein sequence ID" value="MBD8502770.1"/>
    <property type="molecule type" value="Genomic_DNA"/>
</dbReference>
<organism evidence="1 2">
    <name type="scientific">Thauera sedimentorum</name>
    <dbReference type="NCBI Taxonomy" id="2767595"/>
    <lineage>
        <taxon>Bacteria</taxon>
        <taxon>Pseudomonadati</taxon>
        <taxon>Pseudomonadota</taxon>
        <taxon>Betaproteobacteria</taxon>
        <taxon>Rhodocyclales</taxon>
        <taxon>Zoogloeaceae</taxon>
        <taxon>Thauera</taxon>
    </lineage>
</organism>
<keyword evidence="2" id="KW-1185">Reference proteome</keyword>
<gene>
    <name evidence="1" type="ORF">IFO67_07715</name>
</gene>
<dbReference type="Proteomes" id="UP000603602">
    <property type="component" value="Unassembled WGS sequence"/>
</dbReference>
<evidence type="ECO:0000313" key="2">
    <source>
        <dbReference type="Proteomes" id="UP000603602"/>
    </source>
</evidence>
<sequence>MPARLETVLDELGALCQTRGDGALMLSIPLANDDELHALVRPGAWAWR</sequence>
<protein>
    <submittedName>
        <fullName evidence="1">Uncharacterized protein</fullName>
    </submittedName>
</protein>
<comment type="caution">
    <text evidence="1">The sequence shown here is derived from an EMBL/GenBank/DDBJ whole genome shotgun (WGS) entry which is preliminary data.</text>
</comment>
<reference evidence="2" key="1">
    <citation type="submission" date="2023-07" db="EMBL/GenBank/DDBJ databases">
        <title>Thauera sp. CAU 1555 isolated from sand of Yaerae Beach.</title>
        <authorList>
            <person name="Kim W."/>
        </authorList>
    </citation>
    <scope>NUCLEOTIDE SEQUENCE [LARGE SCALE GENOMIC DNA]</scope>
    <source>
        <strain evidence="2">CAU 1555</strain>
    </source>
</reference>